<dbReference type="PANTHER" id="PTHR47432:SF1">
    <property type="entry name" value="CELL WALL ASSEMBLY REGULATOR SMI1"/>
    <property type="match status" value="1"/>
</dbReference>
<dbReference type="InterPro" id="IPR037883">
    <property type="entry name" value="Knr4/Smi1-like_sf"/>
</dbReference>
<dbReference type="AlphaFoldDB" id="F9FML0"/>
<proteinExistence type="predicted"/>
<dbReference type="Pfam" id="PF09346">
    <property type="entry name" value="SMI1_KNR4"/>
    <property type="match status" value="1"/>
</dbReference>
<dbReference type="InterPro" id="IPR018958">
    <property type="entry name" value="Knr4/Smi1-like_dom"/>
</dbReference>
<dbReference type="SUPFAM" id="SSF160631">
    <property type="entry name" value="SMI1/KNR4-like"/>
    <property type="match status" value="1"/>
</dbReference>
<comment type="caution">
    <text evidence="3">The sequence shown here is derived from an EMBL/GenBank/DDBJ whole genome shotgun (WGS) entry which is preliminary data.</text>
</comment>
<evidence type="ECO:0000259" key="2">
    <source>
        <dbReference type="SMART" id="SM00860"/>
    </source>
</evidence>
<gene>
    <name evidence="3" type="ORF">FOXB_07640</name>
</gene>
<dbReference type="OrthoDB" id="2305498at2759"/>
<dbReference type="PANTHER" id="PTHR47432">
    <property type="entry name" value="CELL WALL ASSEMBLY REGULATOR SMI1"/>
    <property type="match status" value="1"/>
</dbReference>
<evidence type="ECO:0000256" key="1">
    <source>
        <dbReference type="SAM" id="MobiDB-lite"/>
    </source>
</evidence>
<feature type="region of interest" description="Disordered" evidence="1">
    <location>
        <begin position="299"/>
        <end position="339"/>
    </location>
</feature>
<sequence length="416" mass="45027">MANTFGATIRSFWHTMTSYDRHSSFDSPYRTGRHVPLQNGRGGIMTGVATASDSRNDVSSPYSDETGRASPLQPDGATFAPTSAPYSPGLRSMSARNASQGDGFELYDQLCEGATNNDLNDLEHQLDCSLPQDVRDSLMVHDGQERGGMPTGIIFSHMLLDCEEIVQEWDNWRTVNHQYLLETSINKPSTPSKAFGGSNEASSSKQGAAAGGSPGPWRQDLLSRQDCVPPNAVQKAYAHSSWIPLVRDWGGNNLAVDLAPGPGGQWGQIILFGRDYDTKYVVARSWAAFLAVVADDLNSGKCGGENGEPRGRSMQRLSGSSPLASPRPGPGYGKATPLSKVTEETTIPELADAYIQPEKLVEVESPRQSQDTKTPKVTTSIPRVESDLLKVEEEPSPKANGKKPEVVDESMKTIEI</sequence>
<dbReference type="GO" id="GO:0043332">
    <property type="term" value="C:mating projection tip"/>
    <property type="evidence" value="ECO:0007669"/>
    <property type="project" value="TreeGrafter"/>
</dbReference>
<dbReference type="Gene3D" id="3.40.1580.10">
    <property type="entry name" value="SMI1/KNR4-like"/>
    <property type="match status" value="1"/>
</dbReference>
<feature type="region of interest" description="Disordered" evidence="1">
    <location>
        <begin position="47"/>
        <end position="79"/>
    </location>
</feature>
<organism evidence="3">
    <name type="scientific">Fusarium oxysporum (strain Fo5176)</name>
    <name type="common">Fusarium vascular wilt</name>
    <dbReference type="NCBI Taxonomy" id="660025"/>
    <lineage>
        <taxon>Eukaryota</taxon>
        <taxon>Fungi</taxon>
        <taxon>Dikarya</taxon>
        <taxon>Ascomycota</taxon>
        <taxon>Pezizomycotina</taxon>
        <taxon>Sordariomycetes</taxon>
        <taxon>Hypocreomycetidae</taxon>
        <taxon>Hypocreales</taxon>
        <taxon>Nectriaceae</taxon>
        <taxon>Fusarium</taxon>
        <taxon>Fusarium oxysporum species complex</taxon>
    </lineage>
</organism>
<feature type="domain" description="Knr4/Smi1-like" evidence="2">
    <location>
        <begin position="113"/>
        <end position="292"/>
    </location>
</feature>
<feature type="region of interest" description="Disordered" evidence="1">
    <location>
        <begin position="190"/>
        <end position="223"/>
    </location>
</feature>
<protein>
    <recommendedName>
        <fullName evidence="2">Knr4/Smi1-like domain-containing protein</fullName>
    </recommendedName>
</protein>
<feature type="region of interest" description="Disordered" evidence="1">
    <location>
        <begin position="356"/>
        <end position="416"/>
    </location>
</feature>
<dbReference type="InterPro" id="IPR051873">
    <property type="entry name" value="KNR4/SMI1_regulator"/>
</dbReference>
<evidence type="ECO:0000313" key="3">
    <source>
        <dbReference type="EMBL" id="EGU81845.1"/>
    </source>
</evidence>
<dbReference type="GO" id="GO:0070880">
    <property type="term" value="P:fungal-type cell wall beta-glucan biosynthetic process"/>
    <property type="evidence" value="ECO:0007669"/>
    <property type="project" value="TreeGrafter"/>
</dbReference>
<feature type="compositionally biased region" description="Polar residues" evidence="1">
    <location>
        <begin position="366"/>
        <end position="381"/>
    </location>
</feature>
<feature type="compositionally biased region" description="Basic and acidic residues" evidence="1">
    <location>
        <begin position="384"/>
        <end position="416"/>
    </location>
</feature>
<feature type="compositionally biased region" description="Polar residues" evidence="1">
    <location>
        <begin position="49"/>
        <end position="63"/>
    </location>
</feature>
<dbReference type="STRING" id="660025.F9FML0"/>
<name>F9FML0_FUSOF</name>
<reference evidence="3" key="1">
    <citation type="journal article" date="2012" name="Mol. Plant Microbe Interact.">
        <title>A highly conserved effector in Fusarium oxysporum is required for full virulence on Arabidopsis.</title>
        <authorList>
            <person name="Thatcher L.F."/>
            <person name="Gardiner D.M."/>
            <person name="Kazan K."/>
            <person name="Manners J."/>
        </authorList>
    </citation>
    <scope>NUCLEOTIDE SEQUENCE [LARGE SCALE GENOMIC DNA]</scope>
    <source>
        <strain evidence="3">Fo5176</strain>
    </source>
</reference>
<dbReference type="SMART" id="SM00860">
    <property type="entry name" value="SMI1_KNR4"/>
    <property type="match status" value="1"/>
</dbReference>
<dbReference type="EMBL" id="AFQF01002285">
    <property type="protein sequence ID" value="EGU81845.1"/>
    <property type="molecule type" value="Genomic_DNA"/>
</dbReference>
<accession>F9FML0</accession>